<dbReference type="Proteomes" id="UP000885660">
    <property type="component" value="Unassembled WGS sequence"/>
</dbReference>
<dbReference type="PROSITE" id="PS51510">
    <property type="entry name" value="PHOSPHAGEN_KINASE_C"/>
    <property type="match status" value="1"/>
</dbReference>
<dbReference type="Gene3D" id="3.30.590.10">
    <property type="entry name" value="Glutamine synthetase/guanido kinase, catalytic domain"/>
    <property type="match status" value="1"/>
</dbReference>
<organism evidence="7">
    <name type="scientific">Aerophobetes bacterium</name>
    <dbReference type="NCBI Taxonomy" id="2030807"/>
    <lineage>
        <taxon>Bacteria</taxon>
        <taxon>Candidatus Aerophobota</taxon>
    </lineage>
</organism>
<dbReference type="InterPro" id="IPR014746">
    <property type="entry name" value="Gln_synth/guanido_kin_cat_dom"/>
</dbReference>
<feature type="domain" description="Phosphagen kinase C-terminal" evidence="6">
    <location>
        <begin position="23"/>
        <end position="252"/>
    </location>
</feature>
<evidence type="ECO:0000256" key="5">
    <source>
        <dbReference type="PROSITE-ProRule" id="PRU00843"/>
    </source>
</evidence>
<dbReference type="NCBIfam" id="NF002194">
    <property type="entry name" value="PRK01059.1-4"/>
    <property type="match status" value="1"/>
</dbReference>
<dbReference type="Pfam" id="PF00217">
    <property type="entry name" value="ATP-gua_Ptrans"/>
    <property type="match status" value="1"/>
</dbReference>
<feature type="binding site" evidence="5">
    <location>
        <position position="123"/>
    </location>
    <ligand>
        <name>ATP</name>
        <dbReference type="ChEBI" id="CHEBI:30616"/>
    </ligand>
</feature>
<keyword evidence="4 5" id="KW-0067">ATP-binding</keyword>
<evidence type="ECO:0000256" key="4">
    <source>
        <dbReference type="ARBA" id="ARBA00022840"/>
    </source>
</evidence>
<dbReference type="InterPro" id="IPR023660">
    <property type="entry name" value="Arg_Kinase"/>
</dbReference>
<reference evidence="7" key="1">
    <citation type="journal article" date="2020" name="mSystems">
        <title>Genome- and Community-Level Interaction Insights into Carbon Utilization and Element Cycling Functions of Hydrothermarchaeota in Hydrothermal Sediment.</title>
        <authorList>
            <person name="Zhou Z."/>
            <person name="Liu Y."/>
            <person name="Xu W."/>
            <person name="Pan J."/>
            <person name="Luo Z.H."/>
            <person name="Li M."/>
        </authorList>
    </citation>
    <scope>NUCLEOTIDE SEQUENCE [LARGE SCALE GENOMIC DNA]</scope>
    <source>
        <strain evidence="7">HyVt-219</strain>
    </source>
</reference>
<protein>
    <submittedName>
        <fullName evidence="7">Protein arginine kinase</fullName>
        <ecNumber evidence="7">2.7.14.1</ecNumber>
    </submittedName>
</protein>
<dbReference type="GO" id="GO:0005524">
    <property type="term" value="F:ATP binding"/>
    <property type="evidence" value="ECO:0007669"/>
    <property type="project" value="UniProtKB-UniRule"/>
</dbReference>
<dbReference type="InterPro" id="IPR022414">
    <property type="entry name" value="ATP-guanido_PTrfase_cat"/>
</dbReference>
<comment type="similarity">
    <text evidence="5">Belongs to the ATP:guanido phosphotransferase family.</text>
</comment>
<dbReference type="InterPro" id="IPR000749">
    <property type="entry name" value="ATP-guanido_PTrfase"/>
</dbReference>
<dbReference type="GO" id="GO:0004111">
    <property type="term" value="F:creatine kinase activity"/>
    <property type="evidence" value="ECO:0007669"/>
    <property type="project" value="InterPro"/>
</dbReference>
<feature type="binding site" evidence="5">
    <location>
        <begin position="26"/>
        <end position="30"/>
    </location>
    <ligand>
        <name>ATP</name>
        <dbReference type="ChEBI" id="CHEBI:30616"/>
    </ligand>
</feature>
<evidence type="ECO:0000313" key="7">
    <source>
        <dbReference type="EMBL" id="HDN84749.1"/>
    </source>
</evidence>
<dbReference type="GO" id="GO:0005615">
    <property type="term" value="C:extracellular space"/>
    <property type="evidence" value="ECO:0007669"/>
    <property type="project" value="TreeGrafter"/>
</dbReference>
<dbReference type="GO" id="GO:0046314">
    <property type="term" value="P:phosphocreatine biosynthetic process"/>
    <property type="evidence" value="ECO:0007669"/>
    <property type="project" value="InterPro"/>
</dbReference>
<dbReference type="PANTHER" id="PTHR11547">
    <property type="entry name" value="ARGININE OR CREATINE KINASE"/>
    <property type="match status" value="1"/>
</dbReference>
<keyword evidence="1 5" id="KW-0808">Transferase</keyword>
<evidence type="ECO:0000256" key="1">
    <source>
        <dbReference type="ARBA" id="ARBA00022679"/>
    </source>
</evidence>
<accession>A0A7V0MZ42</accession>
<feature type="binding site" evidence="5">
    <location>
        <begin position="174"/>
        <end position="178"/>
    </location>
    <ligand>
        <name>ATP</name>
        <dbReference type="ChEBI" id="CHEBI:30616"/>
    </ligand>
</feature>
<proteinExistence type="inferred from homology"/>
<dbReference type="AlphaFoldDB" id="A0A7V0MZ42"/>
<name>A0A7V0MZ42_UNCAE</name>
<keyword evidence="2 5" id="KW-0547">Nucleotide-binding</keyword>
<evidence type="ECO:0000256" key="3">
    <source>
        <dbReference type="ARBA" id="ARBA00022777"/>
    </source>
</evidence>
<evidence type="ECO:0000259" key="6">
    <source>
        <dbReference type="PROSITE" id="PS51510"/>
    </source>
</evidence>
<dbReference type="EMBL" id="DRBC01000190">
    <property type="protein sequence ID" value="HDN84749.1"/>
    <property type="molecule type" value="Genomic_DNA"/>
</dbReference>
<dbReference type="SUPFAM" id="SSF55931">
    <property type="entry name" value="Glutamine synthetase/guanido kinase"/>
    <property type="match status" value="1"/>
</dbReference>
<dbReference type="EC" id="2.7.14.1" evidence="7"/>
<keyword evidence="3 5" id="KW-0418">Kinase</keyword>
<gene>
    <name evidence="7" type="ORF">ENG47_03195</name>
</gene>
<sequence>MNIGKVFEVPNRWVKADGPQADIVFSCRVRLARNLRDFVFPPWGKKSHLKEAARLILKTIENSDYFKNHWVFDMNRISLLEREFLLERHLISKEFTRGDETQFLVTVPGETISIMVNEEDHLRIQTILSGLQLMQAWEICNSVDDKLDNSLEYAFSPKFGYLTSCLTNVGTGLRASCMLHLSALVRTSRIDDVLKNVSKLGLVTRGFYGEGSRAQGDFFQISNQVTLGLQEKEIISTVSRVVRQVVKEEKNAREYLMQHSSLKVMDEVGRAYGILSNAHLISYEEAMVLLSKLRLGVWMGIIPYSISVDTINELFISIGPAQIQVSQGRRLSRTSRDKIRAKMIREKLSNA</sequence>
<feature type="binding site" evidence="5">
    <location>
        <position position="89"/>
    </location>
    <ligand>
        <name>ATP</name>
        <dbReference type="ChEBI" id="CHEBI:30616"/>
    </ligand>
</feature>
<evidence type="ECO:0000256" key="2">
    <source>
        <dbReference type="ARBA" id="ARBA00022741"/>
    </source>
</evidence>
<dbReference type="PANTHER" id="PTHR11547:SF38">
    <property type="entry name" value="ARGININE KINASE 1-RELATED"/>
    <property type="match status" value="1"/>
</dbReference>
<dbReference type="GO" id="GO:1990424">
    <property type="term" value="F:protein arginine kinase activity"/>
    <property type="evidence" value="ECO:0007669"/>
    <property type="project" value="UniProtKB-EC"/>
</dbReference>
<comment type="caution">
    <text evidence="7">The sequence shown here is derived from an EMBL/GenBank/DDBJ whole genome shotgun (WGS) entry which is preliminary data.</text>
</comment>
<feature type="binding site" evidence="5">
    <location>
        <begin position="205"/>
        <end position="210"/>
    </location>
    <ligand>
        <name>ATP</name>
        <dbReference type="ChEBI" id="CHEBI:30616"/>
    </ligand>
</feature>
<dbReference type="CDD" id="cd07930">
    <property type="entry name" value="bacterial_phosphagen_kinase"/>
    <property type="match status" value="1"/>
</dbReference>